<dbReference type="PANTHER" id="PTHR38761:SF1">
    <property type="entry name" value="GLUTAMATE--CYSTEINE LIGASE"/>
    <property type="match status" value="1"/>
</dbReference>
<dbReference type="NCBIfam" id="TIGR01434">
    <property type="entry name" value="glu_cys_ligase"/>
    <property type="match status" value="1"/>
</dbReference>
<dbReference type="Gene3D" id="3.30.590.20">
    <property type="match status" value="1"/>
</dbReference>
<dbReference type="GO" id="GO:0005829">
    <property type="term" value="C:cytosol"/>
    <property type="evidence" value="ECO:0007669"/>
    <property type="project" value="TreeGrafter"/>
</dbReference>
<evidence type="ECO:0000256" key="5">
    <source>
        <dbReference type="ARBA" id="ARBA00022741"/>
    </source>
</evidence>
<dbReference type="PANTHER" id="PTHR38761">
    <property type="entry name" value="GLUTAMATE--CYSTEINE LIGASE"/>
    <property type="match status" value="1"/>
</dbReference>
<dbReference type="Proteomes" id="UP000282818">
    <property type="component" value="Unassembled WGS sequence"/>
</dbReference>
<evidence type="ECO:0000313" key="12">
    <source>
        <dbReference type="Proteomes" id="UP000282818"/>
    </source>
</evidence>
<keyword evidence="12" id="KW-1185">Reference proteome</keyword>
<evidence type="ECO:0000256" key="1">
    <source>
        <dbReference type="ARBA" id="ARBA00005006"/>
    </source>
</evidence>
<proteinExistence type="inferred from homology"/>
<keyword evidence="4 8" id="KW-0317">Glutathione biosynthesis</keyword>
<dbReference type="GO" id="GO:0004357">
    <property type="term" value="F:glutamate-cysteine ligase activity"/>
    <property type="evidence" value="ECO:0007669"/>
    <property type="project" value="UniProtKB-UniRule"/>
</dbReference>
<dbReference type="InterPro" id="IPR006334">
    <property type="entry name" value="Glut_cys_ligase"/>
</dbReference>
<dbReference type="GO" id="GO:0006750">
    <property type="term" value="P:glutathione biosynthetic process"/>
    <property type="evidence" value="ECO:0007669"/>
    <property type="project" value="UniProtKB-UniRule"/>
</dbReference>
<sequence length="543" mass="60669">MHDTKLSVYNGAYIDSEIRIKTLACTLQEQLEQLVSSGNVAHLKGVLHGIEKEGLRVDLSGDLAQTAHPKGLGSAMTNGEITTDYSEALLEFITPVYEQPEDALNHLENLHRFTYQQLDQEVIWGGSMPCHIRDAAAIPIARYGNSNVGHLKHVYRVGLEHRYGKMMQTIAGIHYNFSLPDSFWEALKAQQQNTDSLQEYRSASYFRLIRNFRRHSWALLYLFGASPALCDSFLEGREHALEYLNEHTLYLPYATSLRMSDLGYSNKAQASLGICFNHLNTYMHSLHRAIHTPYPAYEAIGQKVDGSYRQLNTNILQIENEYYSDIRPKRVTESGEKPLHALQNRGVQYIEVRNTDINPFLPIGICAQQARFLDAFLITCLLMDDTEIGDQECDLISDNLQKVVNRGREPGLTLDTIDGEVTLVAAGEKLLDAVSLTAHVLDTLHNTPLYSESVAAQVAKLHDSALTPSAQVLAALKESGLGHTEWLLQKSREHQATLQETPLDAALAQQLAETAEASLAAQREIEAADNVDFDTYLAQYLAS</sequence>
<dbReference type="Pfam" id="PF04262">
    <property type="entry name" value="Glu_cys_ligase"/>
    <property type="match status" value="1"/>
</dbReference>
<keyword evidence="3 8" id="KW-0436">Ligase</keyword>
<evidence type="ECO:0000256" key="8">
    <source>
        <dbReference type="HAMAP-Rule" id="MF_00578"/>
    </source>
</evidence>
<keyword evidence="5 8" id="KW-0547">Nucleotide-binding</keyword>
<evidence type="ECO:0000313" key="11">
    <source>
        <dbReference type="EMBL" id="RVU29728.1"/>
    </source>
</evidence>
<evidence type="ECO:0000256" key="2">
    <source>
        <dbReference type="ARBA" id="ARBA00008772"/>
    </source>
</evidence>
<dbReference type="GO" id="GO:0005524">
    <property type="term" value="F:ATP binding"/>
    <property type="evidence" value="ECO:0007669"/>
    <property type="project" value="UniProtKB-KW"/>
</dbReference>
<dbReference type="EMBL" id="SACQ01000007">
    <property type="protein sequence ID" value="RVU29728.1"/>
    <property type="molecule type" value="Genomic_DNA"/>
</dbReference>
<reference evidence="11 12" key="1">
    <citation type="submission" date="2019-01" db="EMBL/GenBank/DDBJ databases">
        <authorList>
            <person name="Chen W.-M."/>
        </authorList>
    </citation>
    <scope>NUCLEOTIDE SEQUENCE [LARGE SCALE GENOMIC DNA]</scope>
    <source>
        <strain evidence="11 12">HPM-16</strain>
    </source>
</reference>
<feature type="domain" description="Glutamate--cysteine ligase" evidence="10">
    <location>
        <begin position="32"/>
        <end position="403"/>
    </location>
</feature>
<evidence type="ECO:0000256" key="3">
    <source>
        <dbReference type="ARBA" id="ARBA00022598"/>
    </source>
</evidence>
<dbReference type="UniPathway" id="UPA00142">
    <property type="reaction ID" value="UER00209"/>
</dbReference>
<gene>
    <name evidence="8" type="primary">gshA</name>
    <name evidence="11" type="ORF">EOE65_14340</name>
</gene>
<evidence type="ECO:0000256" key="4">
    <source>
        <dbReference type="ARBA" id="ARBA00022684"/>
    </source>
</evidence>
<accession>A0A437Q5E4</accession>
<comment type="similarity">
    <text evidence="2 8">Belongs to the glutamate--cysteine ligase type 1 family. Type 1 subfamily.</text>
</comment>
<dbReference type="SUPFAM" id="SSF55931">
    <property type="entry name" value="Glutamine synthetase/guanido kinase"/>
    <property type="match status" value="1"/>
</dbReference>
<organism evidence="11 12">
    <name type="scientific">Neptunomonas marina</name>
    <dbReference type="NCBI Taxonomy" id="1815562"/>
    <lineage>
        <taxon>Bacteria</taxon>
        <taxon>Pseudomonadati</taxon>
        <taxon>Pseudomonadota</taxon>
        <taxon>Gammaproteobacteria</taxon>
        <taxon>Oceanospirillales</taxon>
        <taxon>Oceanospirillaceae</taxon>
        <taxon>Neptunomonas</taxon>
    </lineage>
</organism>
<protein>
    <recommendedName>
        <fullName evidence="8">Glutamate--cysteine ligase</fullName>
        <ecNumber evidence="8">6.3.2.2</ecNumber>
    </recommendedName>
    <alternativeName>
        <fullName evidence="8">Gamma-ECS</fullName>
        <shortName evidence="8">GCS</shortName>
    </alternativeName>
    <alternativeName>
        <fullName evidence="8">Gamma-glutamylcysteine synthetase</fullName>
    </alternativeName>
</protein>
<comment type="caution">
    <text evidence="11">The sequence shown here is derived from an EMBL/GenBank/DDBJ whole genome shotgun (WGS) entry which is preliminary data.</text>
</comment>
<evidence type="ECO:0000259" key="10">
    <source>
        <dbReference type="Pfam" id="PF04262"/>
    </source>
</evidence>
<dbReference type="EC" id="6.3.2.2" evidence="8"/>
<keyword evidence="6 8" id="KW-0067">ATP-binding</keyword>
<dbReference type="AlphaFoldDB" id="A0A437Q5E4"/>
<dbReference type="GO" id="GO:0046872">
    <property type="term" value="F:metal ion binding"/>
    <property type="evidence" value="ECO:0007669"/>
    <property type="project" value="TreeGrafter"/>
</dbReference>
<comment type="catalytic activity">
    <reaction evidence="7 8 9">
        <text>L-cysteine + L-glutamate + ATP = gamma-L-glutamyl-L-cysteine + ADP + phosphate + H(+)</text>
        <dbReference type="Rhea" id="RHEA:13285"/>
        <dbReference type="ChEBI" id="CHEBI:15378"/>
        <dbReference type="ChEBI" id="CHEBI:29985"/>
        <dbReference type="ChEBI" id="CHEBI:30616"/>
        <dbReference type="ChEBI" id="CHEBI:35235"/>
        <dbReference type="ChEBI" id="CHEBI:43474"/>
        <dbReference type="ChEBI" id="CHEBI:58173"/>
        <dbReference type="ChEBI" id="CHEBI:456216"/>
        <dbReference type="EC" id="6.3.2.2"/>
    </reaction>
</comment>
<dbReference type="InterPro" id="IPR007370">
    <property type="entry name" value="Glu_cys_ligase"/>
</dbReference>
<comment type="pathway">
    <text evidence="1 8 9">Sulfur metabolism; glutathione biosynthesis; glutathione from L-cysteine and L-glutamate: step 1/2.</text>
</comment>
<evidence type="ECO:0000256" key="9">
    <source>
        <dbReference type="RuleBase" id="RU004391"/>
    </source>
</evidence>
<evidence type="ECO:0000256" key="7">
    <source>
        <dbReference type="ARBA" id="ARBA00048819"/>
    </source>
</evidence>
<evidence type="ECO:0000256" key="6">
    <source>
        <dbReference type="ARBA" id="ARBA00022840"/>
    </source>
</evidence>
<dbReference type="InterPro" id="IPR014746">
    <property type="entry name" value="Gln_synth/guanido_kin_cat_dom"/>
</dbReference>
<dbReference type="HAMAP" id="MF_00578">
    <property type="entry name" value="Glu_cys_ligase"/>
    <property type="match status" value="1"/>
</dbReference>
<name>A0A437Q5E4_9GAMM</name>